<feature type="domain" description="NodB homology" evidence="3">
    <location>
        <begin position="67"/>
        <end position="271"/>
    </location>
</feature>
<evidence type="ECO:0000256" key="2">
    <source>
        <dbReference type="ARBA" id="ARBA00022729"/>
    </source>
</evidence>
<dbReference type="InterPro" id="IPR002509">
    <property type="entry name" value="NODB_dom"/>
</dbReference>
<dbReference type="AlphaFoldDB" id="A0A6S6SA80"/>
<gene>
    <name evidence="4" type="ORF">HELGO_WM15604</name>
</gene>
<proteinExistence type="predicted"/>
<dbReference type="EMBL" id="CACVAP010000051">
    <property type="protein sequence ID" value="CAA6806813.1"/>
    <property type="molecule type" value="Genomic_DNA"/>
</dbReference>
<dbReference type="InterPro" id="IPR011330">
    <property type="entry name" value="Glyco_hydro/deAcase_b/a-brl"/>
</dbReference>
<dbReference type="GO" id="GO:0016810">
    <property type="term" value="F:hydrolase activity, acting on carbon-nitrogen (but not peptide) bonds"/>
    <property type="evidence" value="ECO:0007669"/>
    <property type="project" value="InterPro"/>
</dbReference>
<dbReference type="Pfam" id="PF01522">
    <property type="entry name" value="Polysacc_deac_1"/>
    <property type="match status" value="1"/>
</dbReference>
<dbReference type="CDD" id="cd10918">
    <property type="entry name" value="CE4_NodB_like_5s_6s"/>
    <property type="match status" value="1"/>
</dbReference>
<dbReference type="PANTHER" id="PTHR34216">
    <property type="match status" value="1"/>
</dbReference>
<protein>
    <recommendedName>
        <fullName evidence="3">NodB homology domain-containing protein</fullName>
    </recommendedName>
</protein>
<dbReference type="Gene3D" id="3.20.20.370">
    <property type="entry name" value="Glycoside hydrolase/deacetylase"/>
    <property type="match status" value="1"/>
</dbReference>
<accession>A0A6S6SA80</accession>
<evidence type="ECO:0000259" key="3">
    <source>
        <dbReference type="PROSITE" id="PS51677"/>
    </source>
</evidence>
<reference evidence="4" key="1">
    <citation type="submission" date="2020-01" db="EMBL/GenBank/DDBJ databases">
        <authorList>
            <person name="Meier V. D."/>
            <person name="Meier V D."/>
        </authorList>
    </citation>
    <scope>NUCLEOTIDE SEQUENCE</scope>
    <source>
        <strain evidence="4">HLG_WM_MAG_06</strain>
    </source>
</reference>
<comment type="subcellular location">
    <subcellularLocation>
        <location evidence="1">Secreted</location>
    </subcellularLocation>
</comment>
<name>A0A6S6SA80_9BACT</name>
<dbReference type="InterPro" id="IPR051398">
    <property type="entry name" value="Polysacch_Deacetylase"/>
</dbReference>
<dbReference type="SUPFAM" id="SSF88713">
    <property type="entry name" value="Glycoside hydrolase/deacetylase"/>
    <property type="match status" value="1"/>
</dbReference>
<dbReference type="PROSITE" id="PS51677">
    <property type="entry name" value="NODB"/>
    <property type="match status" value="1"/>
</dbReference>
<evidence type="ECO:0000256" key="1">
    <source>
        <dbReference type="ARBA" id="ARBA00004613"/>
    </source>
</evidence>
<evidence type="ECO:0000313" key="4">
    <source>
        <dbReference type="EMBL" id="CAA6806813.1"/>
    </source>
</evidence>
<dbReference type="PANTHER" id="PTHR34216:SF3">
    <property type="entry name" value="POLY-BETA-1,6-N-ACETYL-D-GLUCOSAMINE N-DEACETYLASE"/>
    <property type="match status" value="1"/>
</dbReference>
<keyword evidence="2" id="KW-0732">Signal</keyword>
<organism evidence="4">
    <name type="scientific">uncultured Sulfurovum sp</name>
    <dbReference type="NCBI Taxonomy" id="269237"/>
    <lineage>
        <taxon>Bacteria</taxon>
        <taxon>Pseudomonadati</taxon>
        <taxon>Campylobacterota</taxon>
        <taxon>Epsilonproteobacteria</taxon>
        <taxon>Campylobacterales</taxon>
        <taxon>Sulfurovaceae</taxon>
        <taxon>Sulfurovum</taxon>
        <taxon>environmental samples</taxon>
    </lineage>
</organism>
<dbReference type="GO" id="GO:0005576">
    <property type="term" value="C:extracellular region"/>
    <property type="evidence" value="ECO:0007669"/>
    <property type="project" value="UniProtKB-SubCell"/>
</dbReference>
<dbReference type="GO" id="GO:0005975">
    <property type="term" value="P:carbohydrate metabolic process"/>
    <property type="evidence" value="ECO:0007669"/>
    <property type="project" value="InterPro"/>
</dbReference>
<sequence length="271" mass="32050">MNVKSLKSNTSNVWMFHRIKMLDNCMSDIYRERGMLHTIEELFCLIDTAIMEGYKFGSINEAIHCNKTVHLTFDDGYKEHLSVAKELKKRYDFSYNCITFAINIRNSFYEDKLCMDMLYQLIDKRRLNDMKKIFNIKSNNIELKELKKIFFSTTQYIEEINKYVDMQNYFLDKEEVIALSKLFSIASHCINHCYLTSLSDDDMYIELKVSKAYLSTLLNKEIEIICYPEGNHSNVINKVSKELGYKFGFSIFSKDREPKEFNINRSIPKCI</sequence>